<comment type="caution">
    <text evidence="2">The sequence shown here is derived from an EMBL/GenBank/DDBJ whole genome shotgun (WGS) entry which is preliminary data.</text>
</comment>
<keyword evidence="1" id="KW-0472">Membrane</keyword>
<protein>
    <recommendedName>
        <fullName evidence="4">DUF2752 domain-containing protein</fullName>
    </recommendedName>
</protein>
<feature type="transmembrane region" description="Helical" evidence="1">
    <location>
        <begin position="7"/>
        <end position="28"/>
    </location>
</feature>
<organism evidence="2 3">
    <name type="scientific">Flavobacterium hankyongi</name>
    <dbReference type="NCBI Taxonomy" id="1176532"/>
    <lineage>
        <taxon>Bacteria</taxon>
        <taxon>Pseudomonadati</taxon>
        <taxon>Bacteroidota</taxon>
        <taxon>Flavobacteriia</taxon>
        <taxon>Flavobacteriales</taxon>
        <taxon>Flavobacteriaceae</taxon>
        <taxon>Flavobacterium</taxon>
    </lineage>
</organism>
<keyword evidence="1" id="KW-0812">Transmembrane</keyword>
<dbReference type="Pfam" id="PF10825">
    <property type="entry name" value="DUF2752"/>
    <property type="match status" value="1"/>
</dbReference>
<dbReference type="EMBL" id="BAABIP010000007">
    <property type="protein sequence ID" value="GAA4762372.1"/>
    <property type="molecule type" value="Genomic_DNA"/>
</dbReference>
<dbReference type="RefSeq" id="WP_264543877.1">
    <property type="nucleotide sequence ID" value="NZ_BAABIP010000007.1"/>
</dbReference>
<dbReference type="Proteomes" id="UP001500141">
    <property type="component" value="Unassembled WGS sequence"/>
</dbReference>
<feature type="transmembrane region" description="Helical" evidence="1">
    <location>
        <begin position="75"/>
        <end position="95"/>
    </location>
</feature>
<feature type="transmembrane region" description="Helical" evidence="1">
    <location>
        <begin position="116"/>
        <end position="134"/>
    </location>
</feature>
<keyword evidence="3" id="KW-1185">Reference proteome</keyword>
<evidence type="ECO:0008006" key="4">
    <source>
        <dbReference type="Google" id="ProtNLM"/>
    </source>
</evidence>
<keyword evidence="1" id="KW-1133">Transmembrane helix</keyword>
<proteinExistence type="predicted"/>
<reference evidence="3" key="1">
    <citation type="journal article" date="2019" name="Int. J. Syst. Evol. Microbiol.">
        <title>The Global Catalogue of Microorganisms (GCM) 10K type strain sequencing project: providing services to taxonomists for standard genome sequencing and annotation.</title>
        <authorList>
            <consortium name="The Broad Institute Genomics Platform"/>
            <consortium name="The Broad Institute Genome Sequencing Center for Infectious Disease"/>
            <person name="Wu L."/>
            <person name="Ma J."/>
        </authorList>
    </citation>
    <scope>NUCLEOTIDE SEQUENCE [LARGE SCALE GENOMIC DNA]</scope>
    <source>
        <strain evidence="3">JCM 18198</strain>
    </source>
</reference>
<dbReference type="InterPro" id="IPR021215">
    <property type="entry name" value="DUF2752"/>
</dbReference>
<accession>A0ABP8ZPD7</accession>
<evidence type="ECO:0000256" key="1">
    <source>
        <dbReference type="SAM" id="Phobius"/>
    </source>
</evidence>
<name>A0ABP8ZPD7_9FLAO</name>
<evidence type="ECO:0000313" key="2">
    <source>
        <dbReference type="EMBL" id="GAA4762372.1"/>
    </source>
</evidence>
<sequence length="137" mass="15943">MKKNKLYNLVLTACFLGCSWLFFFEFFAHSSSNIDLTACLFKRITTIPCPSCGVTRAIQEIIQGNIISSLLINPFGIIVALIMFGVPFWIIYDYLSKKETFYTFYLKAESIIRTKKIAIFLVFLVLLNWIWNIYKQL</sequence>
<evidence type="ECO:0000313" key="3">
    <source>
        <dbReference type="Proteomes" id="UP001500141"/>
    </source>
</evidence>
<gene>
    <name evidence="2" type="ORF">GCM10023230_09610</name>
</gene>